<protein>
    <submittedName>
        <fullName evidence="3">Uncharacterized protein</fullName>
    </submittedName>
</protein>
<comment type="caution">
    <text evidence="3">The sequence shown here is derived from an EMBL/GenBank/DDBJ whole genome shotgun (WGS) entry which is preliminary data.</text>
</comment>
<reference evidence="3" key="2">
    <citation type="submission" date="2023-06" db="EMBL/GenBank/DDBJ databases">
        <authorList>
            <person name="Ma L."/>
            <person name="Liu K.-W."/>
            <person name="Li Z."/>
            <person name="Hsiao Y.-Y."/>
            <person name="Qi Y."/>
            <person name="Fu T."/>
            <person name="Tang G."/>
            <person name="Zhang D."/>
            <person name="Sun W.-H."/>
            <person name="Liu D.-K."/>
            <person name="Li Y."/>
            <person name="Chen G.-Z."/>
            <person name="Liu X.-D."/>
            <person name="Liao X.-Y."/>
            <person name="Jiang Y.-T."/>
            <person name="Yu X."/>
            <person name="Hao Y."/>
            <person name="Huang J."/>
            <person name="Zhao X.-W."/>
            <person name="Ke S."/>
            <person name="Chen Y.-Y."/>
            <person name="Wu W.-L."/>
            <person name="Hsu J.-L."/>
            <person name="Lin Y.-F."/>
            <person name="Huang M.-D."/>
            <person name="Li C.-Y."/>
            <person name="Huang L."/>
            <person name="Wang Z.-W."/>
            <person name="Zhao X."/>
            <person name="Zhong W.-Y."/>
            <person name="Peng D.-H."/>
            <person name="Ahmad S."/>
            <person name="Lan S."/>
            <person name="Zhang J.-S."/>
            <person name="Tsai W.-C."/>
            <person name="Van De Peer Y."/>
            <person name="Liu Z.-J."/>
        </authorList>
    </citation>
    <scope>NUCLEOTIDE SEQUENCE</scope>
    <source>
        <strain evidence="3">CP</strain>
        <tissue evidence="3">Leaves</tissue>
    </source>
</reference>
<sequence length="51" mass="6071">MEPDMEAAQKLIELSVDDAEEERRQSRSRPNITEEGEKKFVLRNEMHLRLD</sequence>
<accession>A0AAV9EDP6</accession>
<name>A0AAV9EDP6_ACOCL</name>
<evidence type="ECO:0000256" key="1">
    <source>
        <dbReference type="SAM" id="MobiDB-lite"/>
    </source>
</evidence>
<evidence type="ECO:0000313" key="4">
    <source>
        <dbReference type="Proteomes" id="UP001180020"/>
    </source>
</evidence>
<reference evidence="3" key="1">
    <citation type="journal article" date="2023" name="Nat. Commun.">
        <title>Diploid and tetraploid genomes of Acorus and the evolution of monocots.</title>
        <authorList>
            <person name="Ma L."/>
            <person name="Liu K.W."/>
            <person name="Li Z."/>
            <person name="Hsiao Y.Y."/>
            <person name="Qi Y."/>
            <person name="Fu T."/>
            <person name="Tang G.D."/>
            <person name="Zhang D."/>
            <person name="Sun W.H."/>
            <person name="Liu D.K."/>
            <person name="Li Y."/>
            <person name="Chen G.Z."/>
            <person name="Liu X.D."/>
            <person name="Liao X.Y."/>
            <person name="Jiang Y.T."/>
            <person name="Yu X."/>
            <person name="Hao Y."/>
            <person name="Huang J."/>
            <person name="Zhao X.W."/>
            <person name="Ke S."/>
            <person name="Chen Y.Y."/>
            <person name="Wu W.L."/>
            <person name="Hsu J.L."/>
            <person name="Lin Y.F."/>
            <person name="Huang M.D."/>
            <person name="Li C.Y."/>
            <person name="Huang L."/>
            <person name="Wang Z.W."/>
            <person name="Zhao X."/>
            <person name="Zhong W.Y."/>
            <person name="Peng D.H."/>
            <person name="Ahmad S."/>
            <person name="Lan S."/>
            <person name="Zhang J.S."/>
            <person name="Tsai W.C."/>
            <person name="Van de Peer Y."/>
            <person name="Liu Z.J."/>
        </authorList>
    </citation>
    <scope>NUCLEOTIDE SEQUENCE</scope>
    <source>
        <strain evidence="3">CP</strain>
    </source>
</reference>
<dbReference type="EMBL" id="JAUJYO010000008">
    <property type="protein sequence ID" value="KAK1310986.1"/>
    <property type="molecule type" value="Genomic_DNA"/>
</dbReference>
<organism evidence="3 4">
    <name type="scientific">Acorus calamus</name>
    <name type="common">Sweet flag</name>
    <dbReference type="NCBI Taxonomy" id="4465"/>
    <lineage>
        <taxon>Eukaryota</taxon>
        <taxon>Viridiplantae</taxon>
        <taxon>Streptophyta</taxon>
        <taxon>Embryophyta</taxon>
        <taxon>Tracheophyta</taxon>
        <taxon>Spermatophyta</taxon>
        <taxon>Magnoliopsida</taxon>
        <taxon>Liliopsida</taxon>
        <taxon>Acoraceae</taxon>
        <taxon>Acorus</taxon>
    </lineage>
</organism>
<dbReference type="AlphaFoldDB" id="A0AAV9EDP6"/>
<proteinExistence type="predicted"/>
<dbReference type="EMBL" id="JAUJYO010000008">
    <property type="protein sequence ID" value="KAK1310989.1"/>
    <property type="molecule type" value="Genomic_DNA"/>
</dbReference>
<evidence type="ECO:0000313" key="3">
    <source>
        <dbReference type="EMBL" id="KAK1310989.1"/>
    </source>
</evidence>
<feature type="region of interest" description="Disordered" evidence="1">
    <location>
        <begin position="1"/>
        <end position="38"/>
    </location>
</feature>
<keyword evidence="4" id="KW-1185">Reference proteome</keyword>
<evidence type="ECO:0000313" key="2">
    <source>
        <dbReference type="EMBL" id="KAK1310986.1"/>
    </source>
</evidence>
<dbReference type="Proteomes" id="UP001180020">
    <property type="component" value="Unassembled WGS sequence"/>
</dbReference>
<gene>
    <name evidence="3" type="ORF">QJS10_CPA08g00604</name>
    <name evidence="2" type="ORF">QJS10_CPA08g00609</name>
</gene>